<dbReference type="AlphaFoldDB" id="A0A820R9X1"/>
<dbReference type="InterPro" id="IPR039802">
    <property type="entry name" value="MTMR14"/>
</dbReference>
<dbReference type="EMBL" id="CAJOAZ010030444">
    <property type="protein sequence ID" value="CAF4433045.1"/>
    <property type="molecule type" value="Genomic_DNA"/>
</dbReference>
<accession>A0A820R9X1</accession>
<sequence>VATQNQYSARELHTTNATIELNFTSLFGQDYEYQLISNTNGELSLYYPRRILVPTIDKWSNITTSKIQTTLDLRDYFVRSRIARCRSRFVVPVILIDGK</sequence>
<proteinExistence type="predicted"/>
<dbReference type="PANTHER" id="PTHR13524:SF2">
    <property type="entry name" value="MYOTUBULARIN-RELATED PROTEIN 14"/>
    <property type="match status" value="1"/>
</dbReference>
<dbReference type="Proteomes" id="UP000663844">
    <property type="component" value="Unassembled WGS sequence"/>
</dbReference>
<evidence type="ECO:0000313" key="1">
    <source>
        <dbReference type="EMBL" id="CAF4433045.1"/>
    </source>
</evidence>
<name>A0A820R9X1_9BILA</name>
<gene>
    <name evidence="1" type="ORF">OXD698_LOCUS53351</name>
</gene>
<feature type="non-terminal residue" evidence="1">
    <location>
        <position position="1"/>
    </location>
</feature>
<reference evidence="1" key="1">
    <citation type="submission" date="2021-02" db="EMBL/GenBank/DDBJ databases">
        <authorList>
            <person name="Nowell W R."/>
        </authorList>
    </citation>
    <scope>NUCLEOTIDE SEQUENCE</scope>
</reference>
<comment type="caution">
    <text evidence="1">The sequence shown here is derived from an EMBL/GenBank/DDBJ whole genome shotgun (WGS) entry which is preliminary data.</text>
</comment>
<dbReference type="GO" id="GO:0004438">
    <property type="term" value="F:phosphatidylinositol-3-phosphate phosphatase activity"/>
    <property type="evidence" value="ECO:0007669"/>
    <property type="project" value="InterPro"/>
</dbReference>
<dbReference type="PANTHER" id="PTHR13524">
    <property type="entry name" value="MYOTUBULARIN-RELATED"/>
    <property type="match status" value="1"/>
</dbReference>
<organism evidence="1 2">
    <name type="scientific">Adineta steineri</name>
    <dbReference type="NCBI Taxonomy" id="433720"/>
    <lineage>
        <taxon>Eukaryota</taxon>
        <taxon>Metazoa</taxon>
        <taxon>Spiralia</taxon>
        <taxon>Gnathifera</taxon>
        <taxon>Rotifera</taxon>
        <taxon>Eurotatoria</taxon>
        <taxon>Bdelloidea</taxon>
        <taxon>Adinetida</taxon>
        <taxon>Adinetidae</taxon>
        <taxon>Adineta</taxon>
    </lineage>
</organism>
<feature type="non-terminal residue" evidence="1">
    <location>
        <position position="99"/>
    </location>
</feature>
<protein>
    <submittedName>
        <fullName evidence="1">Uncharacterized protein</fullName>
    </submittedName>
</protein>
<evidence type="ECO:0000313" key="2">
    <source>
        <dbReference type="Proteomes" id="UP000663844"/>
    </source>
</evidence>